<dbReference type="SUPFAM" id="SSF55785">
    <property type="entry name" value="PYP-like sensor domain (PAS domain)"/>
    <property type="match status" value="2"/>
</dbReference>
<name>A0A2P7R4U4_9GAMM</name>
<proteinExistence type="predicted"/>
<dbReference type="InterPro" id="IPR035965">
    <property type="entry name" value="PAS-like_dom_sf"/>
</dbReference>
<comment type="caution">
    <text evidence="4">The sequence shown here is derived from an EMBL/GenBank/DDBJ whole genome shotgun (WGS) entry which is preliminary data.</text>
</comment>
<dbReference type="Pfam" id="PF08447">
    <property type="entry name" value="PAS_3"/>
    <property type="match status" value="1"/>
</dbReference>
<dbReference type="NCBIfam" id="TIGR00254">
    <property type="entry name" value="GGDEF"/>
    <property type="match status" value="1"/>
</dbReference>
<dbReference type="CDD" id="cd01949">
    <property type="entry name" value="GGDEF"/>
    <property type="match status" value="1"/>
</dbReference>
<gene>
    <name evidence="4" type="ORF">C7H85_11290</name>
</gene>
<feature type="domain" description="PAS" evidence="1">
    <location>
        <begin position="127"/>
        <end position="190"/>
    </location>
</feature>
<dbReference type="CDD" id="cd01948">
    <property type="entry name" value="EAL"/>
    <property type="match status" value="1"/>
</dbReference>
<feature type="domain" description="PAS" evidence="1">
    <location>
        <begin position="243"/>
        <end position="289"/>
    </location>
</feature>
<accession>A0A2P7R4U4</accession>
<dbReference type="SMART" id="SM00086">
    <property type="entry name" value="PAC"/>
    <property type="match status" value="2"/>
</dbReference>
<organism evidence="4 5">
    <name type="scientific">Zobellella endophytica</name>
    <dbReference type="NCBI Taxonomy" id="2116700"/>
    <lineage>
        <taxon>Bacteria</taxon>
        <taxon>Pseudomonadati</taxon>
        <taxon>Pseudomonadota</taxon>
        <taxon>Gammaproteobacteria</taxon>
        <taxon>Aeromonadales</taxon>
        <taxon>Aeromonadaceae</taxon>
        <taxon>Zobellella</taxon>
    </lineage>
</organism>
<dbReference type="NCBIfam" id="TIGR00229">
    <property type="entry name" value="sensory_box"/>
    <property type="match status" value="2"/>
</dbReference>
<dbReference type="InterPro" id="IPR035919">
    <property type="entry name" value="EAL_sf"/>
</dbReference>
<dbReference type="Gene3D" id="3.30.70.270">
    <property type="match status" value="1"/>
</dbReference>
<dbReference type="Pfam" id="PF00563">
    <property type="entry name" value="EAL"/>
    <property type="match status" value="1"/>
</dbReference>
<dbReference type="InterPro" id="IPR000160">
    <property type="entry name" value="GGDEF_dom"/>
</dbReference>
<dbReference type="SMART" id="SM00267">
    <property type="entry name" value="GGDEF"/>
    <property type="match status" value="1"/>
</dbReference>
<evidence type="ECO:0000259" key="1">
    <source>
        <dbReference type="PROSITE" id="PS50112"/>
    </source>
</evidence>
<dbReference type="InterPro" id="IPR000014">
    <property type="entry name" value="PAS"/>
</dbReference>
<dbReference type="Gene3D" id="3.20.20.450">
    <property type="entry name" value="EAL domain"/>
    <property type="match status" value="1"/>
</dbReference>
<dbReference type="SMART" id="SM00052">
    <property type="entry name" value="EAL"/>
    <property type="match status" value="1"/>
</dbReference>
<dbReference type="SUPFAM" id="SSF55073">
    <property type="entry name" value="Nucleotide cyclase"/>
    <property type="match status" value="1"/>
</dbReference>
<dbReference type="InterPro" id="IPR043128">
    <property type="entry name" value="Rev_trsase/Diguanyl_cyclase"/>
</dbReference>
<keyword evidence="5" id="KW-1185">Reference proteome</keyword>
<dbReference type="OrthoDB" id="9799509at2"/>
<dbReference type="AlphaFoldDB" id="A0A2P7R4U4"/>
<dbReference type="Gene3D" id="3.30.450.20">
    <property type="entry name" value="PAS domain"/>
    <property type="match status" value="2"/>
</dbReference>
<dbReference type="EMBL" id="PXYG01000004">
    <property type="protein sequence ID" value="PSJ45232.1"/>
    <property type="molecule type" value="Genomic_DNA"/>
</dbReference>
<dbReference type="Pfam" id="PF00990">
    <property type="entry name" value="GGDEF"/>
    <property type="match status" value="1"/>
</dbReference>
<dbReference type="SMART" id="SM00091">
    <property type="entry name" value="PAS"/>
    <property type="match status" value="2"/>
</dbReference>
<dbReference type="RefSeq" id="WP_106729802.1">
    <property type="nucleotide sequence ID" value="NZ_PXYG01000004.1"/>
</dbReference>
<evidence type="ECO:0000313" key="5">
    <source>
        <dbReference type="Proteomes" id="UP000240243"/>
    </source>
</evidence>
<reference evidence="4 5" key="1">
    <citation type="submission" date="2018-03" db="EMBL/GenBank/DDBJ databases">
        <title>The draft genome of Zobellella sp. 59N8.</title>
        <authorList>
            <person name="Liu L."/>
            <person name="Li L."/>
            <person name="Zhang X."/>
            <person name="Liang L."/>
            <person name="Wang T."/>
        </authorList>
    </citation>
    <scope>NUCLEOTIDE SEQUENCE [LARGE SCALE GENOMIC DNA]</scope>
    <source>
        <strain evidence="4 5">59N8</strain>
    </source>
</reference>
<dbReference type="PROSITE" id="PS50883">
    <property type="entry name" value="EAL"/>
    <property type="match status" value="1"/>
</dbReference>
<dbReference type="SUPFAM" id="SSF141868">
    <property type="entry name" value="EAL domain-like"/>
    <property type="match status" value="1"/>
</dbReference>
<evidence type="ECO:0000259" key="2">
    <source>
        <dbReference type="PROSITE" id="PS50883"/>
    </source>
</evidence>
<feature type="domain" description="EAL" evidence="2">
    <location>
        <begin position="537"/>
        <end position="791"/>
    </location>
</feature>
<dbReference type="Pfam" id="PF13426">
    <property type="entry name" value="PAS_9"/>
    <property type="match status" value="1"/>
</dbReference>
<dbReference type="CDD" id="cd00130">
    <property type="entry name" value="PAS"/>
    <property type="match status" value="2"/>
</dbReference>
<dbReference type="InterPro" id="IPR001610">
    <property type="entry name" value="PAC"/>
</dbReference>
<feature type="domain" description="GGDEF" evidence="3">
    <location>
        <begin position="395"/>
        <end position="528"/>
    </location>
</feature>
<evidence type="ECO:0000259" key="3">
    <source>
        <dbReference type="PROSITE" id="PS50887"/>
    </source>
</evidence>
<dbReference type="PANTHER" id="PTHR44757:SF2">
    <property type="entry name" value="BIOFILM ARCHITECTURE MAINTENANCE PROTEIN MBAA"/>
    <property type="match status" value="1"/>
</dbReference>
<dbReference type="PROSITE" id="PS50112">
    <property type="entry name" value="PAS"/>
    <property type="match status" value="2"/>
</dbReference>
<evidence type="ECO:0000313" key="4">
    <source>
        <dbReference type="EMBL" id="PSJ45232.1"/>
    </source>
</evidence>
<protein>
    <submittedName>
        <fullName evidence="4">GGDEF domain-containing protein</fullName>
    </submittedName>
</protein>
<dbReference type="InterPro" id="IPR052155">
    <property type="entry name" value="Biofilm_reg_signaling"/>
</dbReference>
<dbReference type="InterPro" id="IPR029787">
    <property type="entry name" value="Nucleotide_cyclase"/>
</dbReference>
<dbReference type="PANTHER" id="PTHR44757">
    <property type="entry name" value="DIGUANYLATE CYCLASE DGCP"/>
    <property type="match status" value="1"/>
</dbReference>
<dbReference type="PROSITE" id="PS50887">
    <property type="entry name" value="GGDEF"/>
    <property type="match status" value="1"/>
</dbReference>
<dbReference type="InterPro" id="IPR013655">
    <property type="entry name" value="PAS_fold_3"/>
</dbReference>
<sequence>MESKVSSWFNLWCLDQLVEQKVADGALLCRTQGDSWQPVLAAGAASSNVSLVSLNRPQGPLPGRHCRALHMAAGYFLSLAPSYPGYALLFVWQHKGQPQPPTAWLNLFRAMFSQQDRAMAATASLGLLNHLPLPLFKLSPAGVILWCNEPVTRALGYRPEVLQGRPISEITHAADWPETLRLYRRLCQEPGQGMATLEKRYLHKDGRALWGRVHMTLVADDQGRPDHLVALLENLEQSGRDEWAQRLSQSLELFRPEGLMVCDADGRITGVNPAFERITGYSREEVIGRFPSLLKSGMHSRAFYQLMNESLRDHGSWQGEVWNRRKNGQVFPELLKITTLMRQGRICQYLAVFSDISDSKPVAQPALPAEEDGLTGLANRASFHRRLIQCCQGGEPFALMILDLNNFRLFNNAMNHRVGDQVLREVALRLQSRLRGGDFLARIGSDEFAVLVPGIVQHRQARIFGKHLLGALNRPLHLASQHLYVDATLGGALWPGAEEEDAESLLQHTEQALFGAKQKKQPLALYDSQLNRFQTRRLRLQHELVEAVKQGGLSLHYQPIVDSATGGVTKLEALVRWQHPGLGFISPAEFVPVAEECGMVQALGDWVLNRACADLRRLHQAGYALEMAVNRSSLEFQSLGLDGGEWLSVIQQHGLSPRHLIFEITESLFMQGNEQHLERINALRQAGCRIAIDDFGTGYSALNYLRAFPIDFVKIDKSFIDHLPGNRRDGLLLEGILRIIGDLGMKVVVEGMETAAQAAYLAAQPCHYLQGYLIAKPMAMRELLPFLESYDGHSVPDSDRS</sequence>
<dbReference type="InterPro" id="IPR001633">
    <property type="entry name" value="EAL_dom"/>
</dbReference>
<dbReference type="Proteomes" id="UP000240243">
    <property type="component" value="Unassembled WGS sequence"/>
</dbReference>